<dbReference type="EMBL" id="PFBD01000020">
    <property type="protein sequence ID" value="PIR87056.1"/>
    <property type="molecule type" value="Genomic_DNA"/>
</dbReference>
<protein>
    <submittedName>
        <fullName evidence="1">Uncharacterized protein</fullName>
    </submittedName>
</protein>
<reference evidence="2" key="1">
    <citation type="submission" date="2017-09" db="EMBL/GenBank/DDBJ databases">
        <title>Depth-based differentiation of microbial function through sediment-hosted aquifers and enrichment of novel symbionts in the deep terrestrial subsurface.</title>
        <authorList>
            <person name="Probst A.J."/>
            <person name="Ladd B."/>
            <person name="Jarett J.K."/>
            <person name="Geller-Mcgrath D.E."/>
            <person name="Sieber C.M.K."/>
            <person name="Emerson J.B."/>
            <person name="Anantharaman K."/>
            <person name="Thomas B.C."/>
            <person name="Malmstrom R."/>
            <person name="Stieglmeier M."/>
            <person name="Klingl A."/>
            <person name="Woyke T."/>
            <person name="Ryan C.M."/>
            <person name="Banfield J.F."/>
        </authorList>
    </citation>
    <scope>NUCLEOTIDE SEQUENCE [LARGE SCALE GENOMIC DNA]</scope>
</reference>
<name>A0A2H0UN06_9BACT</name>
<dbReference type="AlphaFoldDB" id="A0A2H0UN06"/>
<proteinExistence type="predicted"/>
<evidence type="ECO:0000313" key="2">
    <source>
        <dbReference type="Proteomes" id="UP000229526"/>
    </source>
</evidence>
<dbReference type="Proteomes" id="UP000229526">
    <property type="component" value="Unassembled WGS sequence"/>
</dbReference>
<organism evidence="1 2">
    <name type="scientific">Candidatus Harrisonbacteria bacterium CG10_big_fil_rev_8_21_14_0_10_49_15</name>
    <dbReference type="NCBI Taxonomy" id="1974587"/>
    <lineage>
        <taxon>Bacteria</taxon>
        <taxon>Candidatus Harrisoniibacteriota</taxon>
    </lineage>
</organism>
<gene>
    <name evidence="1" type="ORF">COU11_02400</name>
</gene>
<sequence>MQVGEEHAPQDLYLTMPVSIHKLFIFVNPHTNRPAGAAQLAKPVLADWCGGKAPDKNGSNAALWPKKTVKTFMF</sequence>
<accession>A0A2H0UN06</accession>
<evidence type="ECO:0000313" key="1">
    <source>
        <dbReference type="EMBL" id="PIR87056.1"/>
    </source>
</evidence>
<comment type="caution">
    <text evidence="1">The sequence shown here is derived from an EMBL/GenBank/DDBJ whole genome shotgun (WGS) entry which is preliminary data.</text>
</comment>